<feature type="region of interest" description="Disordered" evidence="2">
    <location>
        <begin position="304"/>
        <end position="326"/>
    </location>
</feature>
<protein>
    <submittedName>
        <fullName evidence="3">Uncharacterized protein</fullName>
    </submittedName>
</protein>
<feature type="compositionally biased region" description="Basic residues" evidence="2">
    <location>
        <begin position="195"/>
        <end position="204"/>
    </location>
</feature>
<keyword evidence="1" id="KW-0175">Coiled coil</keyword>
<feature type="compositionally biased region" description="Polar residues" evidence="2">
    <location>
        <begin position="263"/>
        <end position="272"/>
    </location>
</feature>
<feature type="compositionally biased region" description="Polar residues" evidence="2">
    <location>
        <begin position="180"/>
        <end position="194"/>
    </location>
</feature>
<dbReference type="Proteomes" id="UP001054252">
    <property type="component" value="Unassembled WGS sequence"/>
</dbReference>
<feature type="compositionally biased region" description="Basic and acidic residues" evidence="2">
    <location>
        <begin position="234"/>
        <end position="251"/>
    </location>
</feature>
<organism evidence="3 4">
    <name type="scientific">Rubroshorea leprosula</name>
    <dbReference type="NCBI Taxonomy" id="152421"/>
    <lineage>
        <taxon>Eukaryota</taxon>
        <taxon>Viridiplantae</taxon>
        <taxon>Streptophyta</taxon>
        <taxon>Embryophyta</taxon>
        <taxon>Tracheophyta</taxon>
        <taxon>Spermatophyta</taxon>
        <taxon>Magnoliopsida</taxon>
        <taxon>eudicotyledons</taxon>
        <taxon>Gunneridae</taxon>
        <taxon>Pentapetalae</taxon>
        <taxon>rosids</taxon>
        <taxon>malvids</taxon>
        <taxon>Malvales</taxon>
        <taxon>Dipterocarpaceae</taxon>
        <taxon>Rubroshorea</taxon>
    </lineage>
</organism>
<feature type="coiled-coil region" evidence="1">
    <location>
        <begin position="431"/>
        <end position="465"/>
    </location>
</feature>
<feature type="compositionally biased region" description="Low complexity" evidence="2">
    <location>
        <begin position="216"/>
        <end position="228"/>
    </location>
</feature>
<gene>
    <name evidence="3" type="ORF">SLEP1_g22337</name>
</gene>
<comment type="caution">
    <text evidence="3">The sequence shown here is derived from an EMBL/GenBank/DDBJ whole genome shotgun (WGS) entry which is preliminary data.</text>
</comment>
<proteinExistence type="predicted"/>
<sequence length="476" mass="53175">MVQGRFVVSRFQSILVRLCAVEGFVCRLQSDSSQFQMWDGVICAKPILSATWILLRHSIPAIVFFQPQLPSSVCDRRIRYLNLHSCQNHPNLANHDLPDLPFQSSCTSSYETWWHGYFQPWFLGVLDNISTLVPPPLIKKSREKGVVEESGDLESALTIHSKKPNLPRSISRIQTKRKITISTNSSEEYTPSKQQRTRGIKRSTVKPTATKKLIKSASPSESTSATETQIQPNKIEDVSPKPDHVEEKIIASDEGDSAPLPTKSGNGSSPATKSFAVDVSVVDDDLEDELLARLDMLMDPCVKSKSASDSKGKSVAKETNLDTDPPSQEQINFAILTLQELVDGDLSHFCRVPNRPAAFEAAQILSRAPHLSFAKHKFWVEFSIIYADFNNKFLALESKVAATEFVRKSVADGTAVVFKKKEEFLAAKDAHVAQIKHLHDLKEEISNLEAKLAELRSQVPLVEQMEKNLAEQWNNL</sequence>
<feature type="compositionally biased region" description="Basic and acidic residues" evidence="2">
    <location>
        <begin position="306"/>
        <end position="320"/>
    </location>
</feature>
<feature type="region of interest" description="Disordered" evidence="2">
    <location>
        <begin position="174"/>
        <end position="272"/>
    </location>
</feature>
<name>A0AAV5JJE7_9ROSI</name>
<reference evidence="3 4" key="1">
    <citation type="journal article" date="2021" name="Commun. Biol.">
        <title>The genome of Shorea leprosula (Dipterocarpaceae) highlights the ecological relevance of drought in aseasonal tropical rainforests.</title>
        <authorList>
            <person name="Ng K.K.S."/>
            <person name="Kobayashi M.J."/>
            <person name="Fawcett J.A."/>
            <person name="Hatakeyama M."/>
            <person name="Paape T."/>
            <person name="Ng C.H."/>
            <person name="Ang C.C."/>
            <person name="Tnah L.H."/>
            <person name="Lee C.T."/>
            <person name="Nishiyama T."/>
            <person name="Sese J."/>
            <person name="O'Brien M.J."/>
            <person name="Copetti D."/>
            <person name="Mohd Noor M.I."/>
            <person name="Ong R.C."/>
            <person name="Putra M."/>
            <person name="Sireger I.Z."/>
            <person name="Indrioko S."/>
            <person name="Kosugi Y."/>
            <person name="Izuno A."/>
            <person name="Isagi Y."/>
            <person name="Lee S.L."/>
            <person name="Shimizu K.K."/>
        </authorList>
    </citation>
    <scope>NUCLEOTIDE SEQUENCE [LARGE SCALE GENOMIC DNA]</scope>
    <source>
        <strain evidence="3">214</strain>
    </source>
</reference>
<evidence type="ECO:0000313" key="4">
    <source>
        <dbReference type="Proteomes" id="UP001054252"/>
    </source>
</evidence>
<dbReference type="EMBL" id="BPVZ01000033">
    <property type="protein sequence ID" value="GKV11051.1"/>
    <property type="molecule type" value="Genomic_DNA"/>
</dbReference>
<keyword evidence="4" id="KW-1185">Reference proteome</keyword>
<evidence type="ECO:0000256" key="1">
    <source>
        <dbReference type="SAM" id="Coils"/>
    </source>
</evidence>
<evidence type="ECO:0000256" key="2">
    <source>
        <dbReference type="SAM" id="MobiDB-lite"/>
    </source>
</evidence>
<evidence type="ECO:0000313" key="3">
    <source>
        <dbReference type="EMBL" id="GKV11051.1"/>
    </source>
</evidence>
<dbReference type="AlphaFoldDB" id="A0AAV5JJE7"/>
<accession>A0AAV5JJE7</accession>